<keyword evidence="3" id="KW-1185">Reference proteome</keyword>
<organism evidence="2 3">
    <name type="scientific">Labeo rohita</name>
    <name type="common">Indian major carp</name>
    <name type="synonym">Cyprinus rohita</name>
    <dbReference type="NCBI Taxonomy" id="84645"/>
    <lineage>
        <taxon>Eukaryota</taxon>
        <taxon>Metazoa</taxon>
        <taxon>Chordata</taxon>
        <taxon>Craniata</taxon>
        <taxon>Vertebrata</taxon>
        <taxon>Euteleostomi</taxon>
        <taxon>Actinopterygii</taxon>
        <taxon>Neopterygii</taxon>
        <taxon>Teleostei</taxon>
        <taxon>Ostariophysi</taxon>
        <taxon>Cypriniformes</taxon>
        <taxon>Cyprinidae</taxon>
        <taxon>Labeoninae</taxon>
        <taxon>Labeonini</taxon>
        <taxon>Labeo</taxon>
    </lineage>
</organism>
<reference evidence="2 3" key="1">
    <citation type="submission" date="2018-03" db="EMBL/GenBank/DDBJ databases">
        <title>Draft genome sequence of Rohu Carp (Labeo rohita).</title>
        <authorList>
            <person name="Das P."/>
            <person name="Kushwaha B."/>
            <person name="Joshi C.G."/>
            <person name="Kumar D."/>
            <person name="Nagpure N.S."/>
            <person name="Sahoo L."/>
            <person name="Das S.P."/>
            <person name="Bit A."/>
            <person name="Patnaik S."/>
            <person name="Meher P.K."/>
            <person name="Jayasankar P."/>
            <person name="Koringa P.G."/>
            <person name="Patel N.V."/>
            <person name="Hinsu A.T."/>
            <person name="Kumar R."/>
            <person name="Pandey M."/>
            <person name="Agarwal S."/>
            <person name="Srivastava S."/>
            <person name="Singh M."/>
            <person name="Iquebal M.A."/>
            <person name="Jaiswal S."/>
            <person name="Angadi U.B."/>
            <person name="Kumar N."/>
            <person name="Raza M."/>
            <person name="Shah T.M."/>
            <person name="Rai A."/>
            <person name="Jena J.K."/>
        </authorList>
    </citation>
    <scope>NUCLEOTIDE SEQUENCE [LARGE SCALE GENOMIC DNA]</scope>
    <source>
        <strain evidence="2">DASCIFA01</strain>
        <tissue evidence="2">Testis</tissue>
    </source>
</reference>
<dbReference type="AlphaFoldDB" id="A0A498LSS8"/>
<accession>A0A498LSS8</accession>
<name>A0A498LSS8_LABRO</name>
<comment type="caution">
    <text evidence="2">The sequence shown here is derived from an EMBL/GenBank/DDBJ whole genome shotgun (WGS) entry which is preliminary data.</text>
</comment>
<evidence type="ECO:0000256" key="1">
    <source>
        <dbReference type="SAM" id="MobiDB-lite"/>
    </source>
</evidence>
<proteinExistence type="predicted"/>
<evidence type="ECO:0000313" key="3">
    <source>
        <dbReference type="Proteomes" id="UP000290572"/>
    </source>
</evidence>
<sequence length="183" mass="20087">MRRPEPLTVTAAVWTRHRCQSGVELHRTCPTAQAPFPVHTETPQYRTEPAQTSCQLLFCSPLTDTALHALEFARQMFLGAIQEEPTGKQTEIKSQPIPELRPEEVQGKVRRDGEAFLCVGGSTDRIDTSASFVRSVPPPVLPLRVTRCWTQGPSPEEKGGLVWGGRAGERGVRDSGSLSAAQQ</sequence>
<gene>
    <name evidence="2" type="ORF">ROHU_031184</name>
</gene>
<dbReference type="Proteomes" id="UP000290572">
    <property type="component" value="Unassembled WGS sequence"/>
</dbReference>
<evidence type="ECO:0000313" key="2">
    <source>
        <dbReference type="EMBL" id="RXN09804.1"/>
    </source>
</evidence>
<dbReference type="EMBL" id="QBIY01013246">
    <property type="protein sequence ID" value="RXN09804.1"/>
    <property type="molecule type" value="Genomic_DNA"/>
</dbReference>
<feature type="region of interest" description="Disordered" evidence="1">
    <location>
        <begin position="151"/>
        <end position="183"/>
    </location>
</feature>
<protein>
    <submittedName>
        <fullName evidence="2">Uncharacterized protein</fullName>
    </submittedName>
</protein>